<evidence type="ECO:0000313" key="1">
    <source>
        <dbReference type="EMBL" id="PPQ82533.1"/>
    </source>
</evidence>
<keyword evidence="2" id="KW-1185">Reference proteome</keyword>
<evidence type="ECO:0000313" key="2">
    <source>
        <dbReference type="Proteomes" id="UP000283269"/>
    </source>
</evidence>
<dbReference type="InParanoid" id="A0A409WVJ1"/>
<name>A0A409WVJ1_PSICY</name>
<reference evidence="1 2" key="1">
    <citation type="journal article" date="2018" name="Evol. Lett.">
        <title>Horizontal gene cluster transfer increased hallucinogenic mushroom diversity.</title>
        <authorList>
            <person name="Reynolds H.T."/>
            <person name="Vijayakumar V."/>
            <person name="Gluck-Thaler E."/>
            <person name="Korotkin H.B."/>
            <person name="Matheny P.B."/>
            <person name="Slot J.C."/>
        </authorList>
    </citation>
    <scope>NUCLEOTIDE SEQUENCE [LARGE SCALE GENOMIC DNA]</scope>
    <source>
        <strain evidence="1 2">2631</strain>
    </source>
</reference>
<dbReference type="Proteomes" id="UP000283269">
    <property type="component" value="Unassembled WGS sequence"/>
</dbReference>
<dbReference type="EMBL" id="NHYD01003124">
    <property type="protein sequence ID" value="PPQ82533.1"/>
    <property type="molecule type" value="Genomic_DNA"/>
</dbReference>
<proteinExistence type="predicted"/>
<dbReference type="OrthoDB" id="2851338at2759"/>
<dbReference type="AlphaFoldDB" id="A0A409WVJ1"/>
<accession>A0A409WVJ1</accession>
<protein>
    <submittedName>
        <fullName evidence="1">Uncharacterized protein</fullName>
    </submittedName>
</protein>
<comment type="caution">
    <text evidence="1">The sequence shown here is derived from an EMBL/GenBank/DDBJ whole genome shotgun (WGS) entry which is preliminary data.</text>
</comment>
<sequence length="271" mass="30586">MAPGFLAVASQPSAQLSLEEFHAWYDEEHIPLRLNRLASFHSGARYHAVDLDANAKADETRPGWMAMYEIDDTRTFRDESYTGLRLQRSEREKSVINRLEILARKTGEVLGVWGEPESLEGTSDAVRGRTTGLKVGKPSEWIITHEMKIIPGDNAEGTDVDSDRKAQEWAESVAHKEGKGWIRTRLVKVLESGKTKMGANTELGKEEESFNYFAVHEYFDQQSAVSRETKRLVGEPEDPEVIVGDWRIWKLHKVYPCIAQGNAPVLTTAFI</sequence>
<dbReference type="STRING" id="93625.A0A409WVJ1"/>
<organism evidence="1 2">
    <name type="scientific">Psilocybe cyanescens</name>
    <dbReference type="NCBI Taxonomy" id="93625"/>
    <lineage>
        <taxon>Eukaryota</taxon>
        <taxon>Fungi</taxon>
        <taxon>Dikarya</taxon>
        <taxon>Basidiomycota</taxon>
        <taxon>Agaricomycotina</taxon>
        <taxon>Agaricomycetes</taxon>
        <taxon>Agaricomycetidae</taxon>
        <taxon>Agaricales</taxon>
        <taxon>Agaricineae</taxon>
        <taxon>Strophariaceae</taxon>
        <taxon>Psilocybe</taxon>
    </lineage>
</organism>
<gene>
    <name evidence="1" type="ORF">CVT25_007142</name>
</gene>